<dbReference type="Pfam" id="PF00475">
    <property type="entry name" value="IGPD"/>
    <property type="match status" value="1"/>
</dbReference>
<gene>
    <name evidence="12 13" type="primary">hisB</name>
    <name evidence="13" type="ORF">BUCINSTRO3249_0072</name>
</gene>
<dbReference type="Pfam" id="PF13242">
    <property type="entry name" value="Hydrolase_like"/>
    <property type="match status" value="1"/>
</dbReference>
<dbReference type="InterPro" id="IPR038494">
    <property type="entry name" value="IGPD_sf"/>
</dbReference>
<dbReference type="SUPFAM" id="SSF54211">
    <property type="entry name" value="Ribosomal protein S5 domain 2-like"/>
    <property type="match status" value="2"/>
</dbReference>
<reference evidence="14" key="1">
    <citation type="submission" date="2018-09" db="EMBL/GenBank/DDBJ databases">
        <authorList>
            <person name="Manzano-Marin A."/>
            <person name="Manzano-Marin A."/>
        </authorList>
    </citation>
    <scope>NUCLEOTIDE SEQUENCE [LARGE SCALE GENOMIC DNA]</scope>
    <source>
        <strain evidence="14">BuCistrobi</strain>
    </source>
</reference>
<accession>A0A3B1E9C5</accession>
<dbReference type="InterPro" id="IPR006543">
    <property type="entry name" value="Histidinol-phos"/>
</dbReference>
<dbReference type="GO" id="GO:0005737">
    <property type="term" value="C:cytoplasm"/>
    <property type="evidence" value="ECO:0007669"/>
    <property type="project" value="UniProtKB-SubCell"/>
</dbReference>
<dbReference type="NCBIfam" id="TIGR01662">
    <property type="entry name" value="HAD-SF-IIIA"/>
    <property type="match status" value="1"/>
</dbReference>
<dbReference type="CDD" id="cd07914">
    <property type="entry name" value="IGPD"/>
    <property type="match status" value="1"/>
</dbReference>
<evidence type="ECO:0000256" key="1">
    <source>
        <dbReference type="ARBA" id="ARBA00005047"/>
    </source>
</evidence>
<evidence type="ECO:0000256" key="2">
    <source>
        <dbReference type="ARBA" id="ARBA00016664"/>
    </source>
</evidence>
<dbReference type="InterPro" id="IPR006549">
    <property type="entry name" value="HAD-SF_hydro_IIIA"/>
</dbReference>
<dbReference type="Proteomes" id="UP000271849">
    <property type="component" value="Chromosome"/>
</dbReference>
<keyword evidence="11" id="KW-0511">Multifunctional enzyme</keyword>
<dbReference type="PANTHER" id="PTHR23133:SF2">
    <property type="entry name" value="IMIDAZOLEGLYCEROL-PHOSPHATE DEHYDRATASE"/>
    <property type="match status" value="1"/>
</dbReference>
<evidence type="ECO:0000313" key="14">
    <source>
        <dbReference type="Proteomes" id="UP000271849"/>
    </source>
</evidence>
<dbReference type="InterPro" id="IPR036412">
    <property type="entry name" value="HAD-like_sf"/>
</dbReference>
<dbReference type="GO" id="GO:0000105">
    <property type="term" value="P:L-histidine biosynthetic process"/>
    <property type="evidence" value="ECO:0007669"/>
    <property type="project" value="UniProtKB-UniRule"/>
</dbReference>
<keyword evidence="9 12" id="KW-0368">Histidine biosynthesis</keyword>
<comment type="similarity">
    <text evidence="12">Belongs to the imidazoleglycerol-phosphate dehydratase family.</text>
</comment>
<dbReference type="PROSITE" id="PS00955">
    <property type="entry name" value="IGP_DEHYDRATASE_2"/>
    <property type="match status" value="1"/>
</dbReference>
<keyword evidence="6 13" id="KW-0378">Hydrolase</keyword>
<evidence type="ECO:0000256" key="7">
    <source>
        <dbReference type="ARBA" id="ARBA00022833"/>
    </source>
</evidence>
<dbReference type="STRING" id="1921549.GCA_900128825_00071"/>
<dbReference type="PANTHER" id="PTHR23133">
    <property type="entry name" value="IMIDAZOLEGLYCEROL-PHOSPHATE DEHYDRATASE HIS7"/>
    <property type="match status" value="1"/>
</dbReference>
<dbReference type="InterPro" id="IPR005954">
    <property type="entry name" value="HisB_N"/>
</dbReference>
<dbReference type="GO" id="GO:0004401">
    <property type="term" value="F:histidinol-phosphatase activity"/>
    <property type="evidence" value="ECO:0007669"/>
    <property type="project" value="InterPro"/>
</dbReference>
<dbReference type="Gene3D" id="3.40.50.1000">
    <property type="entry name" value="HAD superfamily/HAD-like"/>
    <property type="match status" value="1"/>
</dbReference>
<dbReference type="RefSeq" id="WP_158348948.1">
    <property type="nucleotide sequence ID" value="NZ_LR025085.1"/>
</dbReference>
<dbReference type="FunFam" id="3.30.230.40:FF:000001">
    <property type="entry name" value="Imidazoleglycerol-phosphate dehydratase HisB"/>
    <property type="match status" value="1"/>
</dbReference>
<dbReference type="NCBIfam" id="TIGR01261">
    <property type="entry name" value="hisB_Nterm"/>
    <property type="match status" value="1"/>
</dbReference>
<dbReference type="HAMAP" id="MF_00076">
    <property type="entry name" value="HisB"/>
    <property type="match status" value="1"/>
</dbReference>
<organism evidence="13 14">
    <name type="scientific">Buchnera aphidicola</name>
    <name type="common">Cinara strobi</name>
    <dbReference type="NCBI Taxonomy" id="1921549"/>
    <lineage>
        <taxon>Bacteria</taxon>
        <taxon>Pseudomonadati</taxon>
        <taxon>Pseudomonadota</taxon>
        <taxon>Gammaproteobacteria</taxon>
        <taxon>Enterobacterales</taxon>
        <taxon>Erwiniaceae</taxon>
        <taxon>Buchnera</taxon>
    </lineage>
</organism>
<evidence type="ECO:0000256" key="5">
    <source>
        <dbReference type="ARBA" id="ARBA00022723"/>
    </source>
</evidence>
<dbReference type="NCBIfam" id="NF003937">
    <property type="entry name" value="PRK05446.1"/>
    <property type="match status" value="1"/>
</dbReference>
<dbReference type="NCBIfam" id="NF002111">
    <property type="entry name" value="PRK00951.2-1"/>
    <property type="match status" value="1"/>
</dbReference>
<dbReference type="PROSITE" id="PS00954">
    <property type="entry name" value="IGP_DEHYDRATASE_1"/>
    <property type="match status" value="1"/>
</dbReference>
<evidence type="ECO:0000256" key="6">
    <source>
        <dbReference type="ARBA" id="ARBA00022801"/>
    </source>
</evidence>
<dbReference type="GO" id="GO:0004424">
    <property type="term" value="F:imidazoleglycerol-phosphate dehydratase activity"/>
    <property type="evidence" value="ECO:0007669"/>
    <property type="project" value="UniProtKB-UniRule"/>
</dbReference>
<dbReference type="InterPro" id="IPR020565">
    <property type="entry name" value="ImidazoleglycerP_deHydtase_CS"/>
</dbReference>
<proteinExistence type="inferred from homology"/>
<dbReference type="OrthoDB" id="9790411at2"/>
<evidence type="ECO:0000313" key="13">
    <source>
        <dbReference type="EMBL" id="VAX76309.1"/>
    </source>
</evidence>
<protein>
    <recommendedName>
        <fullName evidence="2 12">Imidazoleglycerol-phosphate dehydratase</fullName>
        <shortName evidence="12">IGPD</shortName>
        <ecNumber evidence="12">4.2.1.19</ecNumber>
    </recommendedName>
</protein>
<comment type="catalytic activity">
    <reaction evidence="12">
        <text>D-erythro-1-(imidazol-4-yl)glycerol 3-phosphate = 3-(imidazol-4-yl)-2-oxopropyl phosphate + H2O</text>
        <dbReference type="Rhea" id="RHEA:11040"/>
        <dbReference type="ChEBI" id="CHEBI:15377"/>
        <dbReference type="ChEBI" id="CHEBI:57766"/>
        <dbReference type="ChEBI" id="CHEBI:58278"/>
        <dbReference type="EC" id="4.2.1.19"/>
    </reaction>
</comment>
<dbReference type="AlphaFoldDB" id="A0A3B1E9C5"/>
<sequence length="356" mass="41118">MKKKFLFIDRDGTLIREPKETFQIDCIDKFFLEKDVIVSLLELINLGYQLVMITNQDGLGSNSFPLSKFRKIQKLLLSIFSSQNIFFKSILICPHFEYDNCNCRKPKTELVKHWINNINIDKKNSYVIGDRNTDIQLARNMGINSFLYNSKSFSWKNIVSQLKYPNRSSEVFRSTKETRIFIKVSLDNPIKSYINTGINFFDHMLDQIRIHSGIFMYIDVKGDLLIDDHHTVEDIGITLGEALKNALVNKLGISRYGFTLPMDESICSCIIDISGRSFLEFYAVFKNKYVGDLSVCMIEHFFYSLSQSMKITLHLHVYGKNDHHCAESMFKAFGCALRQAIFLKGNHFLPTSKGLL</sequence>
<name>A0A3B1E9C5_9GAMM</name>
<dbReference type="InterPro" id="IPR000807">
    <property type="entry name" value="ImidazoleglycerolP_deHydtase"/>
</dbReference>
<dbReference type="NCBIfam" id="TIGR01656">
    <property type="entry name" value="Histidinol-ppas"/>
    <property type="match status" value="1"/>
</dbReference>
<dbReference type="EMBL" id="LR025085">
    <property type="protein sequence ID" value="VAX76309.1"/>
    <property type="molecule type" value="Genomic_DNA"/>
</dbReference>
<dbReference type="InterPro" id="IPR020568">
    <property type="entry name" value="Ribosomal_Su5_D2-typ_SF"/>
</dbReference>
<evidence type="ECO:0000256" key="3">
    <source>
        <dbReference type="ARBA" id="ARBA00022490"/>
    </source>
</evidence>
<evidence type="ECO:0000256" key="8">
    <source>
        <dbReference type="ARBA" id="ARBA00022842"/>
    </source>
</evidence>
<keyword evidence="8" id="KW-0460">Magnesium</keyword>
<dbReference type="FunFam" id="3.30.230.40:FF:000003">
    <property type="entry name" value="Imidazoleglycerol-phosphate dehydratase HisB"/>
    <property type="match status" value="1"/>
</dbReference>
<keyword evidence="7" id="KW-0862">Zinc</keyword>
<keyword evidence="4 12" id="KW-0028">Amino-acid biosynthesis</keyword>
<evidence type="ECO:0000256" key="11">
    <source>
        <dbReference type="ARBA" id="ARBA00023268"/>
    </source>
</evidence>
<evidence type="ECO:0000256" key="12">
    <source>
        <dbReference type="HAMAP-Rule" id="MF_00076"/>
    </source>
</evidence>
<evidence type="ECO:0000256" key="10">
    <source>
        <dbReference type="ARBA" id="ARBA00023239"/>
    </source>
</evidence>
<dbReference type="GO" id="GO:0046872">
    <property type="term" value="F:metal ion binding"/>
    <property type="evidence" value="ECO:0007669"/>
    <property type="project" value="UniProtKB-KW"/>
</dbReference>
<dbReference type="Gene3D" id="3.30.230.40">
    <property type="entry name" value="Imidazole glycerol phosphate dehydratase, domain 1"/>
    <property type="match status" value="2"/>
</dbReference>
<keyword evidence="3 12" id="KW-0963">Cytoplasm</keyword>
<comment type="pathway">
    <text evidence="1 12">Amino-acid biosynthesis; L-histidine biosynthesis; L-histidine from 5-phospho-alpha-D-ribose 1-diphosphate: step 6/9.</text>
</comment>
<keyword evidence="10 12" id="KW-0456">Lyase</keyword>
<evidence type="ECO:0000256" key="9">
    <source>
        <dbReference type="ARBA" id="ARBA00023102"/>
    </source>
</evidence>
<dbReference type="EC" id="4.2.1.19" evidence="12"/>
<comment type="subcellular location">
    <subcellularLocation>
        <location evidence="12">Cytoplasm</location>
    </subcellularLocation>
</comment>
<dbReference type="InterPro" id="IPR023214">
    <property type="entry name" value="HAD_sf"/>
</dbReference>
<dbReference type="SUPFAM" id="SSF56784">
    <property type="entry name" value="HAD-like"/>
    <property type="match status" value="1"/>
</dbReference>
<evidence type="ECO:0000256" key="4">
    <source>
        <dbReference type="ARBA" id="ARBA00022605"/>
    </source>
</evidence>
<keyword evidence="5" id="KW-0479">Metal-binding</keyword>
<dbReference type="UniPathway" id="UPA00031">
    <property type="reaction ID" value="UER00011"/>
</dbReference>